<feature type="region of interest" description="Disordered" evidence="1">
    <location>
        <begin position="128"/>
        <end position="162"/>
    </location>
</feature>
<keyword evidence="3" id="KW-1185">Reference proteome</keyword>
<proteinExistence type="predicted"/>
<accession>A0ABY5XDE4</accession>
<protein>
    <recommendedName>
        <fullName evidence="4">Phage protein</fullName>
    </recommendedName>
</protein>
<evidence type="ECO:0000313" key="3">
    <source>
        <dbReference type="Proteomes" id="UP001058553"/>
    </source>
</evidence>
<feature type="region of interest" description="Disordered" evidence="1">
    <location>
        <begin position="26"/>
        <end position="45"/>
    </location>
</feature>
<evidence type="ECO:0000256" key="1">
    <source>
        <dbReference type="SAM" id="MobiDB-lite"/>
    </source>
</evidence>
<dbReference type="InterPro" id="IPR057869">
    <property type="entry name" value="HP1_YO34"/>
</dbReference>
<dbReference type="EMBL" id="CP103445">
    <property type="protein sequence ID" value="UWS35232.1"/>
    <property type="molecule type" value="Genomic_DNA"/>
</dbReference>
<feature type="compositionally biased region" description="Polar residues" evidence="1">
    <location>
        <begin position="26"/>
        <end position="42"/>
    </location>
</feature>
<evidence type="ECO:0008006" key="4">
    <source>
        <dbReference type="Google" id="ProtNLM"/>
    </source>
</evidence>
<gene>
    <name evidence="2" type="ORF">NYP84_08875</name>
</gene>
<dbReference type="Proteomes" id="UP001058553">
    <property type="component" value="Chromosome"/>
</dbReference>
<dbReference type="RefSeq" id="WP_259817441.1">
    <property type="nucleotide sequence ID" value="NZ_CP103445.1"/>
</dbReference>
<feature type="compositionally biased region" description="Low complexity" evidence="1">
    <location>
        <begin position="139"/>
        <end position="148"/>
    </location>
</feature>
<reference evidence="2" key="1">
    <citation type="submission" date="2022-07" db="EMBL/GenBank/DDBJ databases">
        <title>Genetic diversity of Erwinia pyrifoliae.</title>
        <authorList>
            <person name="Park D.S."/>
            <person name="Ham H."/>
        </authorList>
    </citation>
    <scope>NUCLEOTIDE SEQUENCE</scope>
    <source>
        <strain evidence="2">CP201486</strain>
    </source>
</reference>
<name>A0ABY5XDE4_ERWPY</name>
<dbReference type="Pfam" id="PF25759">
    <property type="entry name" value="HP1_ORF34"/>
    <property type="match status" value="1"/>
</dbReference>
<evidence type="ECO:0000313" key="2">
    <source>
        <dbReference type="EMBL" id="UWS35232.1"/>
    </source>
</evidence>
<organism evidence="2 3">
    <name type="scientific">Erwinia pyrifoliae</name>
    <dbReference type="NCBI Taxonomy" id="79967"/>
    <lineage>
        <taxon>Bacteria</taxon>
        <taxon>Pseudomonadati</taxon>
        <taxon>Pseudomonadota</taxon>
        <taxon>Gammaproteobacteria</taxon>
        <taxon>Enterobacterales</taxon>
        <taxon>Erwiniaceae</taxon>
        <taxon>Erwinia</taxon>
    </lineage>
</organism>
<sequence length="179" mass="19498">MSETTMLALDGEGIRIRRIIVSPSMQFQEKDQSGQTSSTASAEQGIKAKELRVSGLIPFDDEPMLQRLFQIASATQSSGELKKYRVANETAKSINFREATFSGTIEATPQEDLLAWQVSFTLREKVSVPEKREARKGNKTAATKQGASAGAGGKSAEEGSDQLSWFERKVLKPVNDALG</sequence>